<gene>
    <name evidence="2" type="ORF">ACFQMF_07065</name>
</gene>
<feature type="transmembrane region" description="Helical" evidence="1">
    <location>
        <begin position="64"/>
        <end position="83"/>
    </location>
</feature>
<evidence type="ECO:0000313" key="3">
    <source>
        <dbReference type="Proteomes" id="UP001596545"/>
    </source>
</evidence>
<accession>A0ABD6AJA7</accession>
<dbReference type="AlphaFoldDB" id="A0ABD6AJA7"/>
<keyword evidence="1" id="KW-1133">Transmembrane helix</keyword>
<proteinExistence type="predicted"/>
<keyword evidence="3" id="KW-1185">Reference proteome</keyword>
<dbReference type="EMBL" id="JBHTBL010000005">
    <property type="protein sequence ID" value="MFC7324339.1"/>
    <property type="molecule type" value="Genomic_DNA"/>
</dbReference>
<keyword evidence="1" id="KW-0472">Membrane</keyword>
<evidence type="ECO:0000313" key="2">
    <source>
        <dbReference type="EMBL" id="MFC7324339.1"/>
    </source>
</evidence>
<feature type="transmembrane region" description="Helical" evidence="1">
    <location>
        <begin position="89"/>
        <end position="107"/>
    </location>
</feature>
<sequence length="119" mass="12267">MNRALPLSVGVGLAVGAGLHRLVPRVPIALATAAVYAGAAYFSLAFDVSLFAEAPGFDDRTDRIGYGVGLFGLSVGPLLFAQYAGSDDAAVVGFVVVFFGAVAFLTLSERARRVGDEAD</sequence>
<dbReference type="RefSeq" id="WP_256409434.1">
    <property type="nucleotide sequence ID" value="NZ_JANHDN010000005.1"/>
</dbReference>
<comment type="caution">
    <text evidence="2">The sequence shown here is derived from an EMBL/GenBank/DDBJ whole genome shotgun (WGS) entry which is preliminary data.</text>
</comment>
<name>A0ABD6AJA7_9EURY</name>
<feature type="transmembrane region" description="Helical" evidence="1">
    <location>
        <begin position="26"/>
        <end position="52"/>
    </location>
</feature>
<protein>
    <submittedName>
        <fullName evidence="2">Uncharacterized protein</fullName>
    </submittedName>
</protein>
<reference evidence="2 3" key="1">
    <citation type="journal article" date="2019" name="Int. J. Syst. Evol. Microbiol.">
        <title>The Global Catalogue of Microorganisms (GCM) 10K type strain sequencing project: providing services to taxonomists for standard genome sequencing and annotation.</title>
        <authorList>
            <consortium name="The Broad Institute Genomics Platform"/>
            <consortium name="The Broad Institute Genome Sequencing Center for Infectious Disease"/>
            <person name="Wu L."/>
            <person name="Ma J."/>
        </authorList>
    </citation>
    <scope>NUCLEOTIDE SEQUENCE [LARGE SCALE GENOMIC DNA]</scope>
    <source>
        <strain evidence="2 3">CGMCC 1.12554</strain>
    </source>
</reference>
<dbReference type="Proteomes" id="UP001596545">
    <property type="component" value="Unassembled WGS sequence"/>
</dbReference>
<organism evidence="2 3">
    <name type="scientific">Halorubrum rutilum</name>
    <dbReference type="NCBI Taxonomy" id="1364933"/>
    <lineage>
        <taxon>Archaea</taxon>
        <taxon>Methanobacteriati</taxon>
        <taxon>Methanobacteriota</taxon>
        <taxon>Stenosarchaea group</taxon>
        <taxon>Halobacteria</taxon>
        <taxon>Halobacteriales</taxon>
        <taxon>Haloferacaceae</taxon>
        <taxon>Halorubrum</taxon>
    </lineage>
</organism>
<keyword evidence="1" id="KW-0812">Transmembrane</keyword>
<evidence type="ECO:0000256" key="1">
    <source>
        <dbReference type="SAM" id="Phobius"/>
    </source>
</evidence>